<comment type="caution">
    <text evidence="2">The sequence shown here is derived from an EMBL/GenBank/DDBJ whole genome shotgun (WGS) entry which is preliminary data.</text>
</comment>
<accession>A0AA40CHL0</accession>
<sequence length="511" mass="58026">MSELHEDKGYENAVVECLASVFRNEEAAAVASLDAFKMALAYLSPRSPTTLHQSWEIFRVMGRRRMMLDTQVMNLVLLGAVQASDLARAHRCLEYMARLQLQASPRTWVLILRLIQVEEIRRYILSMMHRRGLLDMPGMVTEMASSLADHDVYRAIQLKQNLETSVASQTALYGPRWLGHYSANKILQGYGRYGKLDDMYKIVNLMFASKTAKPSEVTFSTAMAHCRILGSLRWAIKFLRLFERHGQAIDDSSLREVFRLIYNRKRPIMLGMVWRYARLHKLTTYHMRWRVGSLVKGSLPSSPRGETTKEQKMARAKVKQLFCHIQGGLSEAEQQRLVQALFPQPVLSKGGVRHILRPAPEGRLAESKYAVDAETTAAVMDRILRGIEKLGEMVNAKEVPLSRLLLKAEVRDGALSKQAPLLLQLRKRGRSQRLRAKRISFRASRAKRVGSMPRSVRGRVTRSRMISAPGRKRMSQPGGRLGRRRMYSIRAKAKQPASGEGKTDVGEMPTD</sequence>
<dbReference type="Gene3D" id="1.25.40.10">
    <property type="entry name" value="Tetratricopeptide repeat domain"/>
    <property type="match status" value="2"/>
</dbReference>
<proteinExistence type="predicted"/>
<evidence type="ECO:0000313" key="3">
    <source>
        <dbReference type="Proteomes" id="UP001174936"/>
    </source>
</evidence>
<keyword evidence="3" id="KW-1185">Reference proteome</keyword>
<evidence type="ECO:0000256" key="1">
    <source>
        <dbReference type="SAM" id="MobiDB-lite"/>
    </source>
</evidence>
<reference evidence="2" key="1">
    <citation type="submission" date="2023-06" db="EMBL/GenBank/DDBJ databases">
        <title>Genome-scale phylogeny and comparative genomics of the fungal order Sordariales.</title>
        <authorList>
            <consortium name="Lawrence Berkeley National Laboratory"/>
            <person name="Hensen N."/>
            <person name="Bonometti L."/>
            <person name="Westerberg I."/>
            <person name="Brannstrom I.O."/>
            <person name="Guillou S."/>
            <person name="Cros-Aarteil S."/>
            <person name="Calhoun S."/>
            <person name="Haridas S."/>
            <person name="Kuo A."/>
            <person name="Mondo S."/>
            <person name="Pangilinan J."/>
            <person name="Riley R."/>
            <person name="Labutti K."/>
            <person name="Andreopoulos B."/>
            <person name="Lipzen A."/>
            <person name="Chen C."/>
            <person name="Yanf M."/>
            <person name="Daum C."/>
            <person name="Ng V."/>
            <person name="Clum A."/>
            <person name="Steindorff A."/>
            <person name="Ohm R."/>
            <person name="Martin F."/>
            <person name="Silar P."/>
            <person name="Natvig D."/>
            <person name="Lalanne C."/>
            <person name="Gautier V."/>
            <person name="Ament-Velasquez S.L."/>
            <person name="Kruys A."/>
            <person name="Hutchinson M.I."/>
            <person name="Powell A.J."/>
            <person name="Barry K."/>
            <person name="Miller A.N."/>
            <person name="Grigoriev I.V."/>
            <person name="Debuchy R."/>
            <person name="Gladieux P."/>
            <person name="Thoren M.H."/>
            <person name="Johannesson H."/>
        </authorList>
    </citation>
    <scope>NUCLEOTIDE SEQUENCE</scope>
    <source>
        <strain evidence="2">SMH2532-1</strain>
    </source>
</reference>
<organism evidence="2 3">
    <name type="scientific">Cercophora newfieldiana</name>
    <dbReference type="NCBI Taxonomy" id="92897"/>
    <lineage>
        <taxon>Eukaryota</taxon>
        <taxon>Fungi</taxon>
        <taxon>Dikarya</taxon>
        <taxon>Ascomycota</taxon>
        <taxon>Pezizomycotina</taxon>
        <taxon>Sordariomycetes</taxon>
        <taxon>Sordariomycetidae</taxon>
        <taxon>Sordariales</taxon>
        <taxon>Lasiosphaeriaceae</taxon>
        <taxon>Cercophora</taxon>
    </lineage>
</organism>
<feature type="compositionally biased region" description="Basic residues" evidence="1">
    <location>
        <begin position="481"/>
        <end position="493"/>
    </location>
</feature>
<dbReference type="AlphaFoldDB" id="A0AA40CHL0"/>
<gene>
    <name evidence="2" type="ORF">B0T16DRAFT_421667</name>
</gene>
<dbReference type="InterPro" id="IPR011990">
    <property type="entry name" value="TPR-like_helical_dom_sf"/>
</dbReference>
<feature type="region of interest" description="Disordered" evidence="1">
    <location>
        <begin position="467"/>
        <end position="511"/>
    </location>
</feature>
<evidence type="ECO:0008006" key="4">
    <source>
        <dbReference type="Google" id="ProtNLM"/>
    </source>
</evidence>
<evidence type="ECO:0000313" key="2">
    <source>
        <dbReference type="EMBL" id="KAK0638722.1"/>
    </source>
</evidence>
<protein>
    <recommendedName>
        <fullName evidence="4">Pentatricopeptide repeat-containing protein</fullName>
    </recommendedName>
</protein>
<dbReference type="Proteomes" id="UP001174936">
    <property type="component" value="Unassembled WGS sequence"/>
</dbReference>
<name>A0AA40CHL0_9PEZI</name>
<dbReference type="EMBL" id="JAULSV010000007">
    <property type="protein sequence ID" value="KAK0638722.1"/>
    <property type="molecule type" value="Genomic_DNA"/>
</dbReference>